<reference evidence="3" key="2">
    <citation type="submission" date="2019-09" db="UniProtKB">
        <authorList>
            <consortium name="WormBaseParasite"/>
        </authorList>
    </citation>
    <scope>IDENTIFICATION</scope>
</reference>
<dbReference type="Proteomes" id="UP000050761">
    <property type="component" value="Unassembled WGS sequence"/>
</dbReference>
<reference evidence="1 2" key="1">
    <citation type="submission" date="2018-11" db="EMBL/GenBank/DDBJ databases">
        <authorList>
            <consortium name="Pathogen Informatics"/>
        </authorList>
    </citation>
    <scope>NUCLEOTIDE SEQUENCE [LARGE SCALE GENOMIC DNA]</scope>
</reference>
<protein>
    <submittedName>
        <fullName evidence="1 3">Uncharacterized protein</fullName>
    </submittedName>
</protein>
<dbReference type="WBParaSite" id="HPBE_0001133801-mRNA-1">
    <property type="protein sequence ID" value="HPBE_0001133801-mRNA-1"/>
    <property type="gene ID" value="HPBE_0001133801"/>
</dbReference>
<name>A0A183FTF0_HELPZ</name>
<evidence type="ECO:0000313" key="2">
    <source>
        <dbReference type="Proteomes" id="UP000050761"/>
    </source>
</evidence>
<dbReference type="EMBL" id="UZAH01027066">
    <property type="protein sequence ID" value="VDO88261.1"/>
    <property type="molecule type" value="Genomic_DNA"/>
</dbReference>
<dbReference type="AlphaFoldDB" id="A0A183FTF0"/>
<evidence type="ECO:0000313" key="1">
    <source>
        <dbReference type="EMBL" id="VDO88261.1"/>
    </source>
</evidence>
<accession>A0A3P7YL40</accession>
<sequence>MELIAKLKSLSDRLLAKHGVLVAGVTPSALGGRNKAPRLPEAVKASCHANVASAQNNAARGSWPEREKRAAGTSAVAVFGSGMLNNDQ</sequence>
<gene>
    <name evidence="1" type="ORF">HPBE_LOCUS11339</name>
</gene>
<organism evidence="2 3">
    <name type="scientific">Heligmosomoides polygyrus</name>
    <name type="common">Parasitic roundworm</name>
    <dbReference type="NCBI Taxonomy" id="6339"/>
    <lineage>
        <taxon>Eukaryota</taxon>
        <taxon>Metazoa</taxon>
        <taxon>Ecdysozoa</taxon>
        <taxon>Nematoda</taxon>
        <taxon>Chromadorea</taxon>
        <taxon>Rhabditida</taxon>
        <taxon>Rhabditina</taxon>
        <taxon>Rhabditomorpha</taxon>
        <taxon>Strongyloidea</taxon>
        <taxon>Heligmosomidae</taxon>
        <taxon>Heligmosomoides</taxon>
    </lineage>
</organism>
<keyword evidence="2" id="KW-1185">Reference proteome</keyword>
<evidence type="ECO:0000313" key="3">
    <source>
        <dbReference type="WBParaSite" id="HPBE_0001133801-mRNA-1"/>
    </source>
</evidence>
<accession>A0A183FTF0</accession>
<proteinExistence type="predicted"/>